<evidence type="ECO:0000259" key="11">
    <source>
        <dbReference type="PROSITE" id="PS50990"/>
    </source>
</evidence>
<feature type="domain" description="ABC transmembrane type-1" evidence="10">
    <location>
        <begin position="173"/>
        <end position="452"/>
    </location>
</feature>
<gene>
    <name evidence="12" type="ORF">ACFPOE_21320</name>
</gene>
<dbReference type="PANTHER" id="PTHR24221:SF606">
    <property type="entry name" value="COLICIN V SECRETION-PROCESSING ATP-BINDING PROTEIN"/>
    <property type="match status" value="1"/>
</dbReference>
<evidence type="ECO:0000259" key="10">
    <source>
        <dbReference type="PROSITE" id="PS50929"/>
    </source>
</evidence>
<dbReference type="InterPro" id="IPR003439">
    <property type="entry name" value="ABC_transporter-like_ATP-bd"/>
</dbReference>
<keyword evidence="7 8" id="KW-0472">Membrane</keyword>
<evidence type="ECO:0000256" key="2">
    <source>
        <dbReference type="ARBA" id="ARBA00022475"/>
    </source>
</evidence>
<dbReference type="PROSITE" id="PS00211">
    <property type="entry name" value="ABC_TRANSPORTER_1"/>
    <property type="match status" value="1"/>
</dbReference>
<dbReference type="RefSeq" id="WP_376852341.1">
    <property type="nucleotide sequence ID" value="NZ_JBHSMF010000010.1"/>
</dbReference>
<feature type="domain" description="ABC transporter" evidence="9">
    <location>
        <begin position="486"/>
        <end position="713"/>
    </location>
</feature>
<dbReference type="SMART" id="SM00382">
    <property type="entry name" value="AAA"/>
    <property type="match status" value="1"/>
</dbReference>
<dbReference type="PROSITE" id="PS50929">
    <property type="entry name" value="ABC_TM1F"/>
    <property type="match status" value="1"/>
</dbReference>
<comment type="subcellular location">
    <subcellularLocation>
        <location evidence="1">Cell membrane</location>
        <topology evidence="1">Multi-pass membrane protein</topology>
    </subcellularLocation>
</comment>
<keyword evidence="6 8" id="KW-1133">Transmembrane helix</keyword>
<evidence type="ECO:0000256" key="8">
    <source>
        <dbReference type="SAM" id="Phobius"/>
    </source>
</evidence>
<dbReference type="PANTHER" id="PTHR24221">
    <property type="entry name" value="ATP-BINDING CASSETTE SUB-FAMILY B"/>
    <property type="match status" value="1"/>
</dbReference>
<dbReference type="SUPFAM" id="SSF90123">
    <property type="entry name" value="ABC transporter transmembrane region"/>
    <property type="match status" value="1"/>
</dbReference>
<evidence type="ECO:0000256" key="1">
    <source>
        <dbReference type="ARBA" id="ARBA00004651"/>
    </source>
</evidence>
<evidence type="ECO:0000256" key="3">
    <source>
        <dbReference type="ARBA" id="ARBA00022692"/>
    </source>
</evidence>
<dbReference type="SUPFAM" id="SSF52540">
    <property type="entry name" value="P-loop containing nucleoside triphosphate hydrolases"/>
    <property type="match status" value="1"/>
</dbReference>
<evidence type="ECO:0000313" key="12">
    <source>
        <dbReference type="EMBL" id="MFC5500098.1"/>
    </source>
</evidence>
<dbReference type="InterPro" id="IPR003593">
    <property type="entry name" value="AAA+_ATPase"/>
</dbReference>
<protein>
    <submittedName>
        <fullName evidence="12">Peptidase domain-containing ABC transporter</fullName>
    </submittedName>
</protein>
<dbReference type="InterPro" id="IPR011527">
    <property type="entry name" value="ABC1_TM_dom"/>
</dbReference>
<feature type="transmembrane region" description="Helical" evidence="8">
    <location>
        <begin position="271"/>
        <end position="290"/>
    </location>
</feature>
<dbReference type="CDD" id="cd02419">
    <property type="entry name" value="Peptidase_C39C"/>
    <property type="match status" value="1"/>
</dbReference>
<dbReference type="Pfam" id="PF00005">
    <property type="entry name" value="ABC_tran"/>
    <property type="match status" value="1"/>
</dbReference>
<dbReference type="PROSITE" id="PS50893">
    <property type="entry name" value="ABC_TRANSPORTER_2"/>
    <property type="match status" value="1"/>
</dbReference>
<dbReference type="InterPro" id="IPR036640">
    <property type="entry name" value="ABC1_TM_sf"/>
</dbReference>
<dbReference type="Gene3D" id="3.40.50.300">
    <property type="entry name" value="P-loop containing nucleotide triphosphate hydrolases"/>
    <property type="match status" value="1"/>
</dbReference>
<evidence type="ECO:0000259" key="9">
    <source>
        <dbReference type="PROSITE" id="PS50893"/>
    </source>
</evidence>
<dbReference type="Pfam" id="PF00664">
    <property type="entry name" value="ABC_membrane"/>
    <property type="match status" value="1"/>
</dbReference>
<evidence type="ECO:0000256" key="6">
    <source>
        <dbReference type="ARBA" id="ARBA00022989"/>
    </source>
</evidence>
<comment type="caution">
    <text evidence="12">The sequence shown here is derived from an EMBL/GenBank/DDBJ whole genome shotgun (WGS) entry which is preliminary data.</text>
</comment>
<dbReference type="Gene3D" id="1.20.1560.10">
    <property type="entry name" value="ABC transporter type 1, transmembrane domain"/>
    <property type="match status" value="1"/>
</dbReference>
<dbReference type="InterPro" id="IPR017871">
    <property type="entry name" value="ABC_transporter-like_CS"/>
</dbReference>
<feature type="domain" description="Peptidase C39" evidence="11">
    <location>
        <begin position="20"/>
        <end position="139"/>
    </location>
</feature>
<name>A0ABW0NKI2_9BURK</name>
<organism evidence="12 13">
    <name type="scientific">Caenimonas terrae</name>
    <dbReference type="NCBI Taxonomy" id="696074"/>
    <lineage>
        <taxon>Bacteria</taxon>
        <taxon>Pseudomonadati</taxon>
        <taxon>Pseudomonadota</taxon>
        <taxon>Betaproteobacteria</taxon>
        <taxon>Burkholderiales</taxon>
        <taxon>Comamonadaceae</taxon>
        <taxon>Caenimonas</taxon>
    </lineage>
</organism>
<keyword evidence="4" id="KW-0547">Nucleotide-binding</keyword>
<keyword evidence="2" id="KW-1003">Cell membrane</keyword>
<dbReference type="InterPro" id="IPR039421">
    <property type="entry name" value="Type_1_exporter"/>
</dbReference>
<dbReference type="Pfam" id="PF03412">
    <property type="entry name" value="Peptidase_C39"/>
    <property type="match status" value="1"/>
</dbReference>
<dbReference type="InterPro" id="IPR033838">
    <property type="entry name" value="CvaB_peptidase"/>
</dbReference>
<dbReference type="InterPro" id="IPR027417">
    <property type="entry name" value="P-loop_NTPase"/>
</dbReference>
<evidence type="ECO:0000256" key="4">
    <source>
        <dbReference type="ARBA" id="ARBA00022741"/>
    </source>
</evidence>
<reference evidence="13" key="1">
    <citation type="journal article" date="2019" name="Int. J. Syst. Evol. Microbiol.">
        <title>The Global Catalogue of Microorganisms (GCM) 10K type strain sequencing project: providing services to taxonomists for standard genome sequencing and annotation.</title>
        <authorList>
            <consortium name="The Broad Institute Genomics Platform"/>
            <consortium name="The Broad Institute Genome Sequencing Center for Infectious Disease"/>
            <person name="Wu L."/>
            <person name="Ma J."/>
        </authorList>
    </citation>
    <scope>NUCLEOTIDE SEQUENCE [LARGE SCALE GENOMIC DNA]</scope>
    <source>
        <strain evidence="13">CCUG 57401</strain>
    </source>
</reference>
<evidence type="ECO:0000313" key="13">
    <source>
        <dbReference type="Proteomes" id="UP001596037"/>
    </source>
</evidence>
<dbReference type="Proteomes" id="UP001596037">
    <property type="component" value="Unassembled WGS sequence"/>
</dbReference>
<feature type="transmembrane region" description="Helical" evidence="8">
    <location>
        <begin position="206"/>
        <end position="227"/>
    </location>
</feature>
<dbReference type="CDD" id="cd18567">
    <property type="entry name" value="ABC_6TM_CvaB_RaxB_like"/>
    <property type="match status" value="1"/>
</dbReference>
<sequence>MEVLEGLKLGLGKKVPLLLQTEAAECGLVCLAMVAGYHGYRTDLANLRTRFAVSLKGLNLSQLIQIAGRMEMSCRPLRADLEALGRLNLPVILHWNLNHYVVLKQVRRDRLVIHDPALGLQILTYEEASKHFTGVALELEPTLKFAKREERSSMRLRGLMGRVRGLGSSLVQVLALALALEIFAMVGPFLMQWIVDDALVSGDKDLLTVIVTGILLLALLRTVVALVRSWVLLHLGSSLNLQWTSNVMNHLLRLPTSFFEKRHIGDIVSRFGAVSAIQQTLTTGLVTAILDGLMAVTTLVMMFIYSPSLAAIALGAVVLYGLLRLLRYDALRTASQGQIVRLARQQSHFMETVRGIQAIKLFNRQADRATRFLKMTVDSTNSGIEIQRLSIAFQAINTLLVGIEGALILWLGSRSVLDRSFTVGMLIAFISYKDQFTTRIMSLIDKGIDVRMLRLHAERLSDIVLAKPEPDLPRPFFSSETVETTIELRNIRFRYADGEPWIIDGLSLTIAKGESVVLVGGSGCGKTTLLKIMLGQLEPVEGEVLIGGIPLKQLGLTYYRSMIGVVMQDDRLFAGSLADNISFFDEAPDQQYIEECAKLARIHEEIGKMPMGYNSLVGDMGTSLSGGQKQRVVLARALYKRPSFIFLDEATSHLDTRLEDDINAAISRLSLTRVVVAHRPETIRASGRVVSLSRASSVRQATTASAERLAGTH</sequence>
<dbReference type="EMBL" id="JBHSMF010000010">
    <property type="protein sequence ID" value="MFC5500098.1"/>
    <property type="molecule type" value="Genomic_DNA"/>
</dbReference>
<dbReference type="Gene3D" id="3.90.70.10">
    <property type="entry name" value="Cysteine proteinases"/>
    <property type="match status" value="1"/>
</dbReference>
<accession>A0ABW0NKI2</accession>
<evidence type="ECO:0000256" key="7">
    <source>
        <dbReference type="ARBA" id="ARBA00023136"/>
    </source>
</evidence>
<proteinExistence type="predicted"/>
<keyword evidence="5" id="KW-0067">ATP-binding</keyword>
<feature type="transmembrane region" description="Helical" evidence="8">
    <location>
        <begin position="391"/>
        <end position="410"/>
    </location>
</feature>
<evidence type="ECO:0000256" key="5">
    <source>
        <dbReference type="ARBA" id="ARBA00022840"/>
    </source>
</evidence>
<keyword evidence="13" id="KW-1185">Reference proteome</keyword>
<dbReference type="PROSITE" id="PS50990">
    <property type="entry name" value="PEPTIDASE_C39"/>
    <property type="match status" value="1"/>
</dbReference>
<feature type="transmembrane region" description="Helical" evidence="8">
    <location>
        <begin position="302"/>
        <end position="323"/>
    </location>
</feature>
<keyword evidence="3 8" id="KW-0812">Transmembrane</keyword>
<feature type="transmembrane region" description="Helical" evidence="8">
    <location>
        <begin position="170"/>
        <end position="194"/>
    </location>
</feature>
<dbReference type="InterPro" id="IPR005074">
    <property type="entry name" value="Peptidase_C39"/>
</dbReference>